<dbReference type="Pfam" id="PF25506">
    <property type="entry name" value="TIM-barrel_MTC6"/>
    <property type="match status" value="1"/>
</dbReference>
<evidence type="ECO:0000256" key="7">
    <source>
        <dbReference type="ARBA" id="ARBA00037703"/>
    </source>
</evidence>
<evidence type="ECO:0000256" key="4">
    <source>
        <dbReference type="ARBA" id="ARBA00022989"/>
    </source>
</evidence>
<feature type="transmembrane region" description="Helical" evidence="11">
    <location>
        <begin position="612"/>
        <end position="636"/>
    </location>
</feature>
<evidence type="ECO:0000256" key="2">
    <source>
        <dbReference type="ARBA" id="ARBA00022692"/>
    </source>
</evidence>
<keyword evidence="4 11" id="KW-1133">Transmembrane helix</keyword>
<evidence type="ECO:0000256" key="1">
    <source>
        <dbReference type="ARBA" id="ARBA00004479"/>
    </source>
</evidence>
<dbReference type="GO" id="GO:0016020">
    <property type="term" value="C:membrane"/>
    <property type="evidence" value="ECO:0007669"/>
    <property type="project" value="UniProtKB-SubCell"/>
</dbReference>
<evidence type="ECO:0000256" key="6">
    <source>
        <dbReference type="ARBA" id="ARBA00023180"/>
    </source>
</evidence>
<organism evidence="13 14">
    <name type="scientific">Patellaria atrata CBS 101060</name>
    <dbReference type="NCBI Taxonomy" id="1346257"/>
    <lineage>
        <taxon>Eukaryota</taxon>
        <taxon>Fungi</taxon>
        <taxon>Dikarya</taxon>
        <taxon>Ascomycota</taxon>
        <taxon>Pezizomycotina</taxon>
        <taxon>Dothideomycetes</taxon>
        <taxon>Dothideomycetes incertae sedis</taxon>
        <taxon>Patellariales</taxon>
        <taxon>Patellariaceae</taxon>
        <taxon>Patellaria</taxon>
    </lineage>
</organism>
<evidence type="ECO:0000313" key="14">
    <source>
        <dbReference type="Proteomes" id="UP000799429"/>
    </source>
</evidence>
<keyword evidence="14" id="KW-1185">Reference proteome</keyword>
<gene>
    <name evidence="13" type="ORF">M501DRAFT_926512</name>
</gene>
<dbReference type="EMBL" id="MU006089">
    <property type="protein sequence ID" value="KAF2842589.1"/>
    <property type="molecule type" value="Genomic_DNA"/>
</dbReference>
<dbReference type="InterPro" id="IPR057530">
    <property type="entry name" value="TIM-barrel_MTC6"/>
</dbReference>
<sequence>MSLGYDPDEGTIPVSPWTAAFLAERDVSIRVPINSVIQPGVSITRACFAHNQFEERRAAKCLSNLLAIGYRRFVLDIFWDPGRQIWALCPAQIPDSASNEDDDNSIVLIPPSTEATLQSATFAAHIERDLFNALPTPPVMSGNWLDAIFARQESSTPFTSKNTISTTEERTSISSSSITERTTSTPITVISASPIPFPPSTGQQIIEVGPYRCTSTIDLHFLVSIFSDYLQKTATTIQAELNFLTINVHAAISFSNASETDASSGSSLPTPDQLLSAHLRSNLSSFLYTPNMLREDRANLNASWFDVVTDRRPDSSYFSTSLAENDIFTTLDGWPSESFIEFDEYARLIAGFGTIDPQMSDYNLSGDADTIFPSEYTMSVHNVSLSKEGNVERGCIFDEFEKSVSSVNSSWAVSSRFASSDSDFFHASISNLTSCGISPLLNTTIANHTADEDFLPYQSFAYATIWSWLPGEPRNMSTESNESNPDDNSLFRCATAHASLNGRWRVSDCTKKHHAACRVGNEPYIWTIAKGRSSYSSSAETCPGNSTFAVPRTPLENRYLLKAIKEHADGEEDDSIVWINMNSLDVQDCWVSGVNTTCPYVLNEQDERSRTVIVPTVAAVVVFVIAALTVFVKCAANRQNSKRRRKRVREGWEYEGVPS</sequence>
<evidence type="ECO:0000256" key="10">
    <source>
        <dbReference type="SAM" id="MobiDB-lite"/>
    </source>
</evidence>
<dbReference type="InterPro" id="IPR051008">
    <property type="entry name" value="Telomere_Capping_Maintenance"/>
</dbReference>
<evidence type="ECO:0000256" key="11">
    <source>
        <dbReference type="SAM" id="Phobius"/>
    </source>
</evidence>
<keyword evidence="6" id="KW-0325">Glycoprotein</keyword>
<evidence type="ECO:0000256" key="3">
    <source>
        <dbReference type="ARBA" id="ARBA00022729"/>
    </source>
</evidence>
<accession>A0A9P4SHR9</accession>
<evidence type="ECO:0000256" key="9">
    <source>
        <dbReference type="ARBA" id="ARBA00039865"/>
    </source>
</evidence>
<comment type="caution">
    <text evidence="13">The sequence shown here is derived from an EMBL/GenBank/DDBJ whole genome shotgun (WGS) entry which is preliminary data.</text>
</comment>
<evidence type="ECO:0000256" key="5">
    <source>
        <dbReference type="ARBA" id="ARBA00023136"/>
    </source>
</evidence>
<dbReference type="CDD" id="cd00037">
    <property type="entry name" value="CLECT"/>
    <property type="match status" value="1"/>
</dbReference>
<keyword evidence="2 11" id="KW-0812">Transmembrane</keyword>
<keyword evidence="3" id="KW-0732">Signal</keyword>
<evidence type="ECO:0000313" key="13">
    <source>
        <dbReference type="EMBL" id="KAF2842589.1"/>
    </source>
</evidence>
<keyword evidence="5 11" id="KW-0472">Membrane</keyword>
<reference evidence="13" key="1">
    <citation type="journal article" date="2020" name="Stud. Mycol.">
        <title>101 Dothideomycetes genomes: a test case for predicting lifestyles and emergence of pathogens.</title>
        <authorList>
            <person name="Haridas S."/>
            <person name="Albert R."/>
            <person name="Binder M."/>
            <person name="Bloem J."/>
            <person name="Labutti K."/>
            <person name="Salamov A."/>
            <person name="Andreopoulos B."/>
            <person name="Baker S."/>
            <person name="Barry K."/>
            <person name="Bills G."/>
            <person name="Bluhm B."/>
            <person name="Cannon C."/>
            <person name="Castanera R."/>
            <person name="Culley D."/>
            <person name="Daum C."/>
            <person name="Ezra D."/>
            <person name="Gonzalez J."/>
            <person name="Henrissat B."/>
            <person name="Kuo A."/>
            <person name="Liang C."/>
            <person name="Lipzen A."/>
            <person name="Lutzoni F."/>
            <person name="Magnuson J."/>
            <person name="Mondo S."/>
            <person name="Nolan M."/>
            <person name="Ohm R."/>
            <person name="Pangilinan J."/>
            <person name="Park H.-J."/>
            <person name="Ramirez L."/>
            <person name="Alfaro M."/>
            <person name="Sun H."/>
            <person name="Tritt A."/>
            <person name="Yoshinaga Y."/>
            <person name="Zwiers L.-H."/>
            <person name="Turgeon B."/>
            <person name="Goodwin S."/>
            <person name="Spatafora J."/>
            <person name="Crous P."/>
            <person name="Grigoriev I."/>
        </authorList>
    </citation>
    <scope>NUCLEOTIDE SEQUENCE</scope>
    <source>
        <strain evidence="13">CBS 101060</strain>
    </source>
</reference>
<dbReference type="AlphaFoldDB" id="A0A9P4SHR9"/>
<comment type="subcellular location">
    <subcellularLocation>
        <location evidence="1">Membrane</location>
        <topology evidence="1">Single-pass type I membrane protein</topology>
    </subcellularLocation>
</comment>
<feature type="region of interest" description="Disordered" evidence="10">
    <location>
        <begin position="159"/>
        <end position="178"/>
    </location>
</feature>
<dbReference type="PANTHER" id="PTHR35518">
    <property type="entry name" value="MAINTENANCE OF TELOMOERE CAPPING"/>
    <property type="match status" value="1"/>
</dbReference>
<protein>
    <recommendedName>
        <fullName evidence="9">Maintenance of telomere capping protein 6</fullName>
    </recommendedName>
</protein>
<dbReference type="PANTHER" id="PTHR35518:SF2">
    <property type="entry name" value="MAINTENANCE OF TELOMERE CAPPING PROTEIN 6"/>
    <property type="match status" value="1"/>
</dbReference>
<dbReference type="OrthoDB" id="5573651at2759"/>
<evidence type="ECO:0000259" key="12">
    <source>
        <dbReference type="Pfam" id="PF25506"/>
    </source>
</evidence>
<comment type="function">
    <text evidence="7">May be involved in telomere capping.</text>
</comment>
<evidence type="ECO:0000256" key="8">
    <source>
        <dbReference type="ARBA" id="ARBA00038159"/>
    </source>
</evidence>
<dbReference type="Proteomes" id="UP000799429">
    <property type="component" value="Unassembled WGS sequence"/>
</dbReference>
<feature type="domain" description="MTC6 partial TIM-barrel" evidence="12">
    <location>
        <begin position="19"/>
        <end position="455"/>
    </location>
</feature>
<name>A0A9P4SHR9_9PEZI</name>
<comment type="similarity">
    <text evidence="8">Belongs to the MTC6 family.</text>
</comment>
<proteinExistence type="inferred from homology"/>